<sequence>MIIKPLHEPEWLCLIPRFQGEHAEKQHFENLVKGYEGELKFAGLLEEISDDWLILYDLRLEYRRTIFQIDALLISPKSLHLFEVKNFESDFYIDSGKWFTINGKEIRDPVLQLNRCEFLLRQLLHEYGFNIPIKGNVVFINPTFTLYQAPLDLPIILPTQLDRLVQQLNRSAKKPGIRDINLAEKLAGAHLKRSPYDHLPEYNDSELKKGIYCAACSSFSISLKSDQITIICGKCGKEEAADSAVIRTLKEFQLLFPEEKVTTNRVYYWCGEIFSKKTVRRVLGRNFVLKGGGGSAHYVDLRADLSNTGMRGK</sequence>
<proteinExistence type="predicted"/>
<reference evidence="2" key="1">
    <citation type="submission" date="2018-12" db="EMBL/GenBank/DDBJ databases">
        <authorList>
            <person name="Sun L."/>
            <person name="Chen Z."/>
        </authorList>
    </citation>
    <scope>NUCLEOTIDE SEQUENCE [LARGE SCALE GENOMIC DNA]</scope>
    <source>
        <strain evidence="2">DSM 16012</strain>
    </source>
</reference>
<comment type="caution">
    <text evidence="2">The sequence shown here is derived from an EMBL/GenBank/DDBJ whole genome shotgun (WGS) entry which is preliminary data.</text>
</comment>
<feature type="domain" description="NERD" evidence="1">
    <location>
        <begin position="33"/>
        <end position="143"/>
    </location>
</feature>
<dbReference type="RefSeq" id="WP_120075455.1">
    <property type="nucleotide sequence ID" value="NZ_CP126113.1"/>
</dbReference>
<dbReference type="Pfam" id="PF08378">
    <property type="entry name" value="NERD"/>
    <property type="match status" value="1"/>
</dbReference>
<organism evidence="2 3">
    <name type="scientific">Siminovitchia fortis</name>
    <dbReference type="NCBI Taxonomy" id="254758"/>
    <lineage>
        <taxon>Bacteria</taxon>
        <taxon>Bacillati</taxon>
        <taxon>Bacillota</taxon>
        <taxon>Bacilli</taxon>
        <taxon>Bacillales</taxon>
        <taxon>Bacillaceae</taxon>
        <taxon>Siminovitchia</taxon>
    </lineage>
</organism>
<protein>
    <submittedName>
        <fullName evidence="2">NERD domain-containing protein</fullName>
    </submittedName>
</protein>
<dbReference type="Proteomes" id="UP000273811">
    <property type="component" value="Unassembled WGS sequence"/>
</dbReference>
<name>A0A443IKQ4_9BACI</name>
<dbReference type="InterPro" id="IPR011528">
    <property type="entry name" value="NERD"/>
</dbReference>
<dbReference type="OrthoDB" id="2164794at2"/>
<dbReference type="PROSITE" id="PS50965">
    <property type="entry name" value="NERD"/>
    <property type="match status" value="1"/>
</dbReference>
<evidence type="ECO:0000313" key="3">
    <source>
        <dbReference type="Proteomes" id="UP000273811"/>
    </source>
</evidence>
<gene>
    <name evidence="2" type="ORF">D4N35_015920</name>
</gene>
<evidence type="ECO:0000259" key="1">
    <source>
        <dbReference type="PROSITE" id="PS50965"/>
    </source>
</evidence>
<dbReference type="AlphaFoldDB" id="A0A443IKQ4"/>
<evidence type="ECO:0000313" key="2">
    <source>
        <dbReference type="EMBL" id="RWR05132.1"/>
    </source>
</evidence>
<accession>A0A443IKQ4</accession>
<keyword evidence="3" id="KW-1185">Reference proteome</keyword>
<dbReference type="EMBL" id="QYTU02000048">
    <property type="protein sequence ID" value="RWR05132.1"/>
    <property type="molecule type" value="Genomic_DNA"/>
</dbReference>